<dbReference type="InterPro" id="IPR027417">
    <property type="entry name" value="P-loop_NTPase"/>
</dbReference>
<dbReference type="InterPro" id="IPR025302">
    <property type="entry name" value="DrrA1/2-like_C"/>
</dbReference>
<dbReference type="AlphaFoldDB" id="A0A1H8X818"/>
<dbReference type="Pfam" id="PF00005">
    <property type="entry name" value="ABC_tran"/>
    <property type="match status" value="1"/>
</dbReference>
<dbReference type="Proteomes" id="UP000198847">
    <property type="component" value="Unassembled WGS sequence"/>
</dbReference>
<dbReference type="PANTHER" id="PTHR42711">
    <property type="entry name" value="ABC TRANSPORTER ATP-BINDING PROTEIN"/>
    <property type="match status" value="1"/>
</dbReference>
<evidence type="ECO:0000313" key="7">
    <source>
        <dbReference type="Proteomes" id="UP000198847"/>
    </source>
</evidence>
<dbReference type="InterPro" id="IPR003593">
    <property type="entry name" value="AAA+_ATPase"/>
</dbReference>
<dbReference type="OrthoDB" id="9804819at2"/>
<gene>
    <name evidence="6" type="ORF">SAMN04490178_12110</name>
</gene>
<name>A0A1H8X818_9FIRM</name>
<keyword evidence="2" id="KW-0813">Transport</keyword>
<dbReference type="EMBL" id="FODY01000021">
    <property type="protein sequence ID" value="SEP36042.1"/>
    <property type="molecule type" value="Genomic_DNA"/>
</dbReference>
<evidence type="ECO:0000256" key="1">
    <source>
        <dbReference type="ARBA" id="ARBA00005417"/>
    </source>
</evidence>
<accession>A0A1H8X818</accession>
<dbReference type="InterPro" id="IPR003439">
    <property type="entry name" value="ABC_transporter-like_ATP-bd"/>
</dbReference>
<dbReference type="RefSeq" id="WP_091749344.1">
    <property type="nucleotide sequence ID" value="NZ_FODY01000021.1"/>
</dbReference>
<dbReference type="PROSITE" id="PS00211">
    <property type="entry name" value="ABC_TRANSPORTER_1"/>
    <property type="match status" value="1"/>
</dbReference>
<evidence type="ECO:0000256" key="3">
    <source>
        <dbReference type="ARBA" id="ARBA00022741"/>
    </source>
</evidence>
<evidence type="ECO:0000259" key="5">
    <source>
        <dbReference type="PROSITE" id="PS50893"/>
    </source>
</evidence>
<sequence length="300" mass="32706">MIRLEAVGKVFGGRQAVDAISLAVQPGEIFGLVGPDGAGKTTTIRMMTGVMTPSAGRITVLGEQDMERVKAHIGYVPQRFSLYGDLTVMENIRLMGALYGSSGREIELLANDILAMTQLLPFKERLAANLSGGMKQKLALAAGLMHQPKLLFLDEPTTGVDPVSRREFWQVLYRLNQTGTTVFVSTPYMDEAELCSRIAFMHNGSLTAVGTPQQLKEQYPYRIIELETNSKALKRQLAGVAIRDINSFGDKYHIVVDEYETVAAAIKQVLDSAGIPILAMREVKPVLEDVFVSLAGEGGS</sequence>
<evidence type="ECO:0000256" key="4">
    <source>
        <dbReference type="ARBA" id="ARBA00022840"/>
    </source>
</evidence>
<dbReference type="PANTHER" id="PTHR42711:SF5">
    <property type="entry name" value="ABC TRANSPORTER ATP-BINDING PROTEIN NATA"/>
    <property type="match status" value="1"/>
</dbReference>
<organism evidence="6 7">
    <name type="scientific">Propionispora vibrioides</name>
    <dbReference type="NCBI Taxonomy" id="112903"/>
    <lineage>
        <taxon>Bacteria</taxon>
        <taxon>Bacillati</taxon>
        <taxon>Bacillota</taxon>
        <taxon>Negativicutes</taxon>
        <taxon>Selenomonadales</taxon>
        <taxon>Sporomusaceae</taxon>
        <taxon>Propionispora</taxon>
    </lineage>
</organism>
<proteinExistence type="inferred from homology"/>
<dbReference type="GO" id="GO:0005524">
    <property type="term" value="F:ATP binding"/>
    <property type="evidence" value="ECO:0007669"/>
    <property type="project" value="UniProtKB-KW"/>
</dbReference>
<dbReference type="GO" id="GO:0016887">
    <property type="term" value="F:ATP hydrolysis activity"/>
    <property type="evidence" value="ECO:0007669"/>
    <property type="project" value="InterPro"/>
</dbReference>
<feature type="domain" description="ABC transporter" evidence="5">
    <location>
        <begin position="2"/>
        <end position="228"/>
    </location>
</feature>
<evidence type="ECO:0000256" key="2">
    <source>
        <dbReference type="ARBA" id="ARBA00022448"/>
    </source>
</evidence>
<evidence type="ECO:0000313" key="6">
    <source>
        <dbReference type="EMBL" id="SEP36042.1"/>
    </source>
</evidence>
<protein>
    <submittedName>
        <fullName evidence="6">ABC-2 type transport system ATP-binding protein</fullName>
    </submittedName>
</protein>
<dbReference type="STRING" id="112903.SAMN04490178_12110"/>
<keyword evidence="3" id="KW-0547">Nucleotide-binding</keyword>
<dbReference type="SMART" id="SM00382">
    <property type="entry name" value="AAA"/>
    <property type="match status" value="1"/>
</dbReference>
<comment type="similarity">
    <text evidence="1">Belongs to the ABC transporter superfamily.</text>
</comment>
<dbReference type="Gene3D" id="3.40.50.300">
    <property type="entry name" value="P-loop containing nucleotide triphosphate hydrolases"/>
    <property type="match status" value="1"/>
</dbReference>
<keyword evidence="7" id="KW-1185">Reference proteome</keyword>
<dbReference type="PROSITE" id="PS50893">
    <property type="entry name" value="ABC_TRANSPORTER_2"/>
    <property type="match status" value="1"/>
</dbReference>
<dbReference type="CDD" id="cd03230">
    <property type="entry name" value="ABC_DR_subfamily_A"/>
    <property type="match status" value="1"/>
</dbReference>
<reference evidence="6 7" key="1">
    <citation type="submission" date="2016-10" db="EMBL/GenBank/DDBJ databases">
        <authorList>
            <person name="de Groot N.N."/>
        </authorList>
    </citation>
    <scope>NUCLEOTIDE SEQUENCE [LARGE SCALE GENOMIC DNA]</scope>
    <source>
        <strain evidence="6 7">DSM 13305</strain>
    </source>
</reference>
<dbReference type="Pfam" id="PF13732">
    <property type="entry name" value="DrrA1-3_C"/>
    <property type="match status" value="1"/>
</dbReference>
<dbReference type="InterPro" id="IPR050763">
    <property type="entry name" value="ABC_transporter_ATP-binding"/>
</dbReference>
<keyword evidence="4 6" id="KW-0067">ATP-binding</keyword>
<dbReference type="InterPro" id="IPR017871">
    <property type="entry name" value="ABC_transporter-like_CS"/>
</dbReference>
<dbReference type="SUPFAM" id="SSF52540">
    <property type="entry name" value="P-loop containing nucleoside triphosphate hydrolases"/>
    <property type="match status" value="1"/>
</dbReference>